<name>A0ABS3YWB9_9BACT</name>
<keyword evidence="3" id="KW-1185">Reference proteome</keyword>
<dbReference type="Proteomes" id="UP000677244">
    <property type="component" value="Unassembled WGS sequence"/>
</dbReference>
<sequence length="70" mass="7736">MPTHITQDTTIVLCTFNDTLEATFVQEKLKANGIDSFLENENSIGLNPLGGIELKIFAKDKEKAEIIIAE</sequence>
<evidence type="ECO:0000313" key="2">
    <source>
        <dbReference type="EMBL" id="MBO9201700.1"/>
    </source>
</evidence>
<reference evidence="2 3" key="1">
    <citation type="submission" date="2021-03" db="EMBL/GenBank/DDBJ databases">
        <title>Assistant Professor.</title>
        <authorList>
            <person name="Huq M.A."/>
        </authorList>
    </citation>
    <scope>NUCLEOTIDE SEQUENCE [LARGE SCALE GENOMIC DNA]</scope>
    <source>
        <strain evidence="2 3">MAH-29</strain>
    </source>
</reference>
<dbReference type="InterPro" id="IPR018551">
    <property type="entry name" value="DUF2007"/>
</dbReference>
<dbReference type="RefSeq" id="WP_209139754.1">
    <property type="nucleotide sequence ID" value="NZ_JAGHKO010000004.1"/>
</dbReference>
<dbReference type="InterPro" id="IPR011322">
    <property type="entry name" value="N-reg_PII-like_a/b"/>
</dbReference>
<organism evidence="2 3">
    <name type="scientific">Niastella soli</name>
    <dbReference type="NCBI Taxonomy" id="2821487"/>
    <lineage>
        <taxon>Bacteria</taxon>
        <taxon>Pseudomonadati</taxon>
        <taxon>Bacteroidota</taxon>
        <taxon>Chitinophagia</taxon>
        <taxon>Chitinophagales</taxon>
        <taxon>Chitinophagaceae</taxon>
        <taxon>Niastella</taxon>
    </lineage>
</organism>
<accession>A0ABS3YWB9</accession>
<dbReference type="Pfam" id="PF09413">
    <property type="entry name" value="DUF2007"/>
    <property type="match status" value="1"/>
</dbReference>
<evidence type="ECO:0000313" key="3">
    <source>
        <dbReference type="Proteomes" id="UP000677244"/>
    </source>
</evidence>
<dbReference type="SUPFAM" id="SSF54913">
    <property type="entry name" value="GlnB-like"/>
    <property type="match status" value="1"/>
</dbReference>
<evidence type="ECO:0000259" key="1">
    <source>
        <dbReference type="Pfam" id="PF09413"/>
    </source>
</evidence>
<proteinExistence type="predicted"/>
<protein>
    <submittedName>
        <fullName evidence="2">DUF2007 domain-containing protein</fullName>
    </submittedName>
</protein>
<feature type="domain" description="DUF2007" evidence="1">
    <location>
        <begin position="13"/>
        <end position="70"/>
    </location>
</feature>
<dbReference type="EMBL" id="JAGHKO010000004">
    <property type="protein sequence ID" value="MBO9201700.1"/>
    <property type="molecule type" value="Genomic_DNA"/>
</dbReference>
<comment type="caution">
    <text evidence="2">The sequence shown here is derived from an EMBL/GenBank/DDBJ whole genome shotgun (WGS) entry which is preliminary data.</text>
</comment>
<gene>
    <name evidence="2" type="ORF">J7I42_15565</name>
</gene>